<dbReference type="AlphaFoldDB" id="A0A830EC54"/>
<evidence type="ECO:0000259" key="1">
    <source>
        <dbReference type="Pfam" id="PF24839"/>
    </source>
</evidence>
<gene>
    <name evidence="2" type="ORF">GCM10008995_02390</name>
</gene>
<protein>
    <recommendedName>
        <fullName evidence="1">DUF7718 domain-containing protein</fullName>
    </recommendedName>
</protein>
<feature type="domain" description="DUF7718" evidence="1">
    <location>
        <begin position="41"/>
        <end position="113"/>
    </location>
</feature>
<organism evidence="2 3">
    <name type="scientific">Halobellus salinus</name>
    <dbReference type="NCBI Taxonomy" id="931585"/>
    <lineage>
        <taxon>Archaea</taxon>
        <taxon>Methanobacteriati</taxon>
        <taxon>Methanobacteriota</taxon>
        <taxon>Stenosarchaea group</taxon>
        <taxon>Halobacteria</taxon>
        <taxon>Halobacteriales</taxon>
        <taxon>Haloferacaceae</taxon>
        <taxon>Halobellus</taxon>
    </lineage>
</organism>
<dbReference type="Pfam" id="PF24839">
    <property type="entry name" value="DUF7718"/>
    <property type="match status" value="1"/>
</dbReference>
<dbReference type="InterPro" id="IPR056135">
    <property type="entry name" value="DUF7718"/>
</dbReference>
<sequence length="116" mass="13903">MHKLRTLNLPPHRGREFFATVFVEPAPDAFDSFDLTTDATQWGVSIHFQPNHPYASHVEIARIDTEHGEPHFDRLYEPDQRKDWLGHDYTYEDARRELLSNWREYADQFLENHYCE</sequence>
<accession>A0A830EC54</accession>
<proteinExistence type="predicted"/>
<reference evidence="2" key="1">
    <citation type="journal article" date="2014" name="Int. J. Syst. Evol. Microbiol.">
        <title>Complete genome sequence of Corynebacterium casei LMG S-19264T (=DSM 44701T), isolated from a smear-ripened cheese.</title>
        <authorList>
            <consortium name="US DOE Joint Genome Institute (JGI-PGF)"/>
            <person name="Walter F."/>
            <person name="Albersmeier A."/>
            <person name="Kalinowski J."/>
            <person name="Ruckert C."/>
        </authorList>
    </citation>
    <scope>NUCLEOTIDE SEQUENCE</scope>
    <source>
        <strain evidence="2">JCM 14359</strain>
    </source>
</reference>
<evidence type="ECO:0000313" key="2">
    <source>
        <dbReference type="EMBL" id="GGI95851.1"/>
    </source>
</evidence>
<reference evidence="2" key="2">
    <citation type="submission" date="2020-09" db="EMBL/GenBank/DDBJ databases">
        <authorList>
            <person name="Sun Q."/>
            <person name="Ohkuma M."/>
        </authorList>
    </citation>
    <scope>NUCLEOTIDE SEQUENCE</scope>
    <source>
        <strain evidence="2">JCM 14359</strain>
    </source>
</reference>
<dbReference type="Proteomes" id="UP000653099">
    <property type="component" value="Unassembled WGS sequence"/>
</dbReference>
<keyword evidence="3" id="KW-1185">Reference proteome</keyword>
<dbReference type="EMBL" id="BMOC01000001">
    <property type="protein sequence ID" value="GGI95851.1"/>
    <property type="molecule type" value="Genomic_DNA"/>
</dbReference>
<evidence type="ECO:0000313" key="3">
    <source>
        <dbReference type="Proteomes" id="UP000653099"/>
    </source>
</evidence>
<comment type="caution">
    <text evidence="2">The sequence shown here is derived from an EMBL/GenBank/DDBJ whole genome shotgun (WGS) entry which is preliminary data.</text>
</comment>
<name>A0A830EC54_9EURY</name>